<keyword evidence="2" id="KW-1185">Reference proteome</keyword>
<sequence length="138" mass="15255">MEVEEYLDSAPVVRLFPVDSGTLENDITPNGGPGRYTSPEASAWDRVQVAKGLSTPVTPQTPIICNLDFPPALDEPAFLSWQEANYQRPLRREWRNGLHHHPRGVRSSVLCLLAIRGRPPLGDLAHVTSTCGPISYEI</sequence>
<gene>
    <name evidence="1" type="ORF">NDU88_002424</name>
</gene>
<name>A0AAV7Q8T7_PLEWA</name>
<dbReference type="Proteomes" id="UP001066276">
    <property type="component" value="Chromosome 6"/>
</dbReference>
<evidence type="ECO:0000313" key="1">
    <source>
        <dbReference type="EMBL" id="KAJ1135997.1"/>
    </source>
</evidence>
<proteinExistence type="predicted"/>
<comment type="caution">
    <text evidence="1">The sequence shown here is derived from an EMBL/GenBank/DDBJ whole genome shotgun (WGS) entry which is preliminary data.</text>
</comment>
<accession>A0AAV7Q8T7</accession>
<evidence type="ECO:0000313" key="2">
    <source>
        <dbReference type="Proteomes" id="UP001066276"/>
    </source>
</evidence>
<reference evidence="1" key="1">
    <citation type="journal article" date="2022" name="bioRxiv">
        <title>Sequencing and chromosome-scale assembly of the giantPleurodeles waltlgenome.</title>
        <authorList>
            <person name="Brown T."/>
            <person name="Elewa A."/>
            <person name="Iarovenko S."/>
            <person name="Subramanian E."/>
            <person name="Araus A.J."/>
            <person name="Petzold A."/>
            <person name="Susuki M."/>
            <person name="Suzuki K.-i.T."/>
            <person name="Hayashi T."/>
            <person name="Toyoda A."/>
            <person name="Oliveira C."/>
            <person name="Osipova E."/>
            <person name="Leigh N.D."/>
            <person name="Simon A."/>
            <person name="Yun M.H."/>
        </authorList>
    </citation>
    <scope>NUCLEOTIDE SEQUENCE</scope>
    <source>
        <strain evidence="1">20211129_DDA</strain>
        <tissue evidence="1">Liver</tissue>
    </source>
</reference>
<dbReference type="EMBL" id="JANPWB010000010">
    <property type="protein sequence ID" value="KAJ1135997.1"/>
    <property type="molecule type" value="Genomic_DNA"/>
</dbReference>
<protein>
    <submittedName>
        <fullName evidence="1">Uncharacterized protein</fullName>
    </submittedName>
</protein>
<dbReference type="AlphaFoldDB" id="A0AAV7Q8T7"/>
<organism evidence="1 2">
    <name type="scientific">Pleurodeles waltl</name>
    <name type="common">Iberian ribbed newt</name>
    <dbReference type="NCBI Taxonomy" id="8319"/>
    <lineage>
        <taxon>Eukaryota</taxon>
        <taxon>Metazoa</taxon>
        <taxon>Chordata</taxon>
        <taxon>Craniata</taxon>
        <taxon>Vertebrata</taxon>
        <taxon>Euteleostomi</taxon>
        <taxon>Amphibia</taxon>
        <taxon>Batrachia</taxon>
        <taxon>Caudata</taxon>
        <taxon>Salamandroidea</taxon>
        <taxon>Salamandridae</taxon>
        <taxon>Pleurodelinae</taxon>
        <taxon>Pleurodeles</taxon>
    </lineage>
</organism>